<feature type="transmembrane region" description="Helical" evidence="6">
    <location>
        <begin position="175"/>
        <end position="196"/>
    </location>
</feature>
<dbReference type="RefSeq" id="WP_037279896.1">
    <property type="nucleotide sequence ID" value="NZ_KK088566.1"/>
</dbReference>
<keyword evidence="2" id="KW-1003">Cell membrane</keyword>
<dbReference type="Proteomes" id="UP000019666">
    <property type="component" value="Unassembled WGS sequence"/>
</dbReference>
<evidence type="ECO:0000256" key="3">
    <source>
        <dbReference type="ARBA" id="ARBA00022692"/>
    </source>
</evidence>
<feature type="transmembrane region" description="Helical" evidence="6">
    <location>
        <begin position="74"/>
        <end position="92"/>
    </location>
</feature>
<keyword evidence="4 6" id="KW-1133">Transmembrane helix</keyword>
<dbReference type="GO" id="GO:0033228">
    <property type="term" value="P:cysteine export across plasma membrane"/>
    <property type="evidence" value="ECO:0007669"/>
    <property type="project" value="TreeGrafter"/>
</dbReference>
<keyword evidence="5 6" id="KW-0472">Membrane</keyword>
<evidence type="ECO:0000313" key="8">
    <source>
        <dbReference type="Proteomes" id="UP000019666"/>
    </source>
</evidence>
<keyword evidence="3 6" id="KW-0812">Transmembrane</keyword>
<reference evidence="7 8" key="1">
    <citation type="submission" date="2013-02" db="EMBL/GenBank/DDBJ databases">
        <authorList>
            <person name="Fiebig A."/>
            <person name="Goeker M."/>
            <person name="Klenk H.-P.P."/>
        </authorList>
    </citation>
    <scope>NUCLEOTIDE SEQUENCE [LARGE SCALE GENOMIC DNA]</scope>
    <source>
        <strain evidence="7 8">DSM 19309</strain>
    </source>
</reference>
<proteinExistence type="predicted"/>
<dbReference type="HOGENOM" id="CLU_079569_1_0_5"/>
<dbReference type="PATRIC" id="fig|442562.3.peg.3121"/>
<keyword evidence="8" id="KW-1185">Reference proteome</keyword>
<dbReference type="GO" id="GO:0015171">
    <property type="term" value="F:amino acid transmembrane transporter activity"/>
    <property type="evidence" value="ECO:0007669"/>
    <property type="project" value="TreeGrafter"/>
</dbReference>
<dbReference type="InterPro" id="IPR001123">
    <property type="entry name" value="LeuE-type"/>
</dbReference>
<dbReference type="PANTHER" id="PTHR30086:SF20">
    <property type="entry name" value="ARGININE EXPORTER PROTEIN ARGO-RELATED"/>
    <property type="match status" value="1"/>
</dbReference>
<protein>
    <submittedName>
        <fullName evidence="7">Transporter, LysE family</fullName>
    </submittedName>
</protein>
<feature type="transmembrane region" description="Helical" evidence="6">
    <location>
        <begin position="45"/>
        <end position="67"/>
    </location>
</feature>
<dbReference type="GO" id="GO:0005886">
    <property type="term" value="C:plasma membrane"/>
    <property type="evidence" value="ECO:0007669"/>
    <property type="project" value="UniProtKB-SubCell"/>
</dbReference>
<evidence type="ECO:0000256" key="2">
    <source>
        <dbReference type="ARBA" id="ARBA00022475"/>
    </source>
</evidence>
<evidence type="ECO:0000313" key="7">
    <source>
        <dbReference type="EMBL" id="EYD75262.1"/>
    </source>
</evidence>
<evidence type="ECO:0000256" key="4">
    <source>
        <dbReference type="ARBA" id="ARBA00022989"/>
    </source>
</evidence>
<organism evidence="7 8">
    <name type="scientific">Rubellimicrobium mesophilum DSM 19309</name>
    <dbReference type="NCBI Taxonomy" id="442562"/>
    <lineage>
        <taxon>Bacteria</taxon>
        <taxon>Pseudomonadati</taxon>
        <taxon>Pseudomonadota</taxon>
        <taxon>Alphaproteobacteria</taxon>
        <taxon>Rhodobacterales</taxon>
        <taxon>Roseobacteraceae</taxon>
        <taxon>Rubellimicrobium</taxon>
    </lineage>
</organism>
<evidence type="ECO:0000256" key="5">
    <source>
        <dbReference type="ARBA" id="ARBA00023136"/>
    </source>
</evidence>
<comment type="subcellular location">
    <subcellularLocation>
        <location evidence="1">Cell membrane</location>
        <topology evidence="1">Multi-pass membrane protein</topology>
    </subcellularLocation>
</comment>
<sequence>MTTLDLLPALAGFAFVSLITPGPNNLMLMTSGANFGVSRTVPHIWGVALGFSAMIVAVGLGLSGLFHAVPGSQAVLKAASVAYLLWLAWRIASSDPHLDEAKGNARPMTFLEACAFQWVNPKGWAMALTACAAYTFGRSTEVVTVALVFLVLGLPSVWAWAALGQEMRRFLTSPARLRAFNVTMAALLVATLWPILKAI</sequence>
<evidence type="ECO:0000256" key="1">
    <source>
        <dbReference type="ARBA" id="ARBA00004651"/>
    </source>
</evidence>
<accession>A0A017HL71</accession>
<dbReference type="AlphaFoldDB" id="A0A017HL71"/>
<evidence type="ECO:0000256" key="6">
    <source>
        <dbReference type="SAM" id="Phobius"/>
    </source>
</evidence>
<dbReference type="EMBL" id="AOSK01000089">
    <property type="protein sequence ID" value="EYD75262.1"/>
    <property type="molecule type" value="Genomic_DNA"/>
</dbReference>
<dbReference type="PANTHER" id="PTHR30086">
    <property type="entry name" value="ARGININE EXPORTER PROTEIN ARGO"/>
    <property type="match status" value="1"/>
</dbReference>
<dbReference type="OrthoDB" id="9812084at2"/>
<name>A0A017HL71_9RHOB</name>
<feature type="transmembrane region" description="Helical" evidence="6">
    <location>
        <begin position="142"/>
        <end position="163"/>
    </location>
</feature>
<comment type="caution">
    <text evidence="7">The sequence shown here is derived from an EMBL/GenBank/DDBJ whole genome shotgun (WGS) entry which is preliminary data.</text>
</comment>
<dbReference type="Pfam" id="PF01810">
    <property type="entry name" value="LysE"/>
    <property type="match status" value="1"/>
</dbReference>
<gene>
    <name evidence="7" type="ORF">Rumeso_03173</name>
</gene>